<comment type="similarity">
    <text evidence="1">Belongs to the IS150/IS1296 orfA family.</text>
</comment>
<feature type="coiled-coil region" evidence="2">
    <location>
        <begin position="186"/>
        <end position="220"/>
    </location>
</feature>
<sequence>MGRKPKLSADMKVCICKQYLDGEKSAAELSQEYGIYCNTIHRWAKSYQSKGASAFDIKLHNAAYTKEFKQQVVEAYLNGGGSMEDLAIRYDIPSRETLRRWIMKYNNLEMLKDYDPKPEVYMKDRSRNTTLDERIEIVKYCLEHETNYKKTAEVFDVSYTQVYQWVKKYQSLGDDGLVDRRGQHKSEDQLSDIEILERKVKLLERQLKEKEMENELLKKCRKSKGGDLLQGKERSEISSSQGTSRGKKLQHSMDVQMLRYQALLILQMAKSLDFRQ</sequence>
<dbReference type="SUPFAM" id="SSF48295">
    <property type="entry name" value="TrpR-like"/>
    <property type="match status" value="3"/>
</dbReference>
<feature type="region of interest" description="Disordered" evidence="3">
    <location>
        <begin position="226"/>
        <end position="250"/>
    </location>
</feature>
<dbReference type="Proteomes" id="UP000255523">
    <property type="component" value="Unassembled WGS sequence"/>
</dbReference>
<protein>
    <submittedName>
        <fullName evidence="5">ISSth1, transposase (Orf1), IS3 family</fullName>
    </submittedName>
</protein>
<dbReference type="GO" id="GO:0043565">
    <property type="term" value="F:sequence-specific DNA binding"/>
    <property type="evidence" value="ECO:0007669"/>
    <property type="project" value="InterPro"/>
</dbReference>
<dbReference type="EMBL" id="UHFX01000003">
    <property type="protein sequence ID" value="SUO03337.1"/>
    <property type="molecule type" value="Genomic_DNA"/>
</dbReference>
<evidence type="ECO:0000313" key="5">
    <source>
        <dbReference type="EMBL" id="SUO03337.1"/>
    </source>
</evidence>
<evidence type="ECO:0000256" key="3">
    <source>
        <dbReference type="SAM" id="MobiDB-lite"/>
    </source>
</evidence>
<evidence type="ECO:0000313" key="6">
    <source>
        <dbReference type="Proteomes" id="UP000255523"/>
    </source>
</evidence>
<proteinExistence type="inferred from homology"/>
<gene>
    <name evidence="5" type="ORF">NCTC11087_00193</name>
</gene>
<dbReference type="Pfam" id="PF13518">
    <property type="entry name" value="HTH_28"/>
    <property type="match status" value="2"/>
</dbReference>
<dbReference type="InterPro" id="IPR036388">
    <property type="entry name" value="WH-like_DNA-bd_sf"/>
</dbReference>
<organism evidence="5 6">
    <name type="scientific">Faecalicoccus pleomorphus</name>
    <dbReference type="NCBI Taxonomy" id="1323"/>
    <lineage>
        <taxon>Bacteria</taxon>
        <taxon>Bacillati</taxon>
        <taxon>Bacillota</taxon>
        <taxon>Erysipelotrichia</taxon>
        <taxon>Erysipelotrichales</taxon>
        <taxon>Erysipelotrichaceae</taxon>
        <taxon>Faecalicoccus</taxon>
    </lineage>
</organism>
<dbReference type="RefSeq" id="WP_022790795.1">
    <property type="nucleotide sequence ID" value="NZ_UHFX01000003.1"/>
</dbReference>
<feature type="domain" description="Insertion element IS150 protein InsJ-like helix-turn-helix" evidence="4">
    <location>
        <begin position="68"/>
        <end position="108"/>
    </location>
</feature>
<feature type="domain" description="Insertion element IS150 protein InsJ-like helix-turn-helix" evidence="4">
    <location>
        <begin position="133"/>
        <end position="183"/>
    </location>
</feature>
<keyword evidence="2" id="KW-0175">Coiled coil</keyword>
<dbReference type="InterPro" id="IPR010921">
    <property type="entry name" value="Trp_repressor/repl_initiator"/>
</dbReference>
<evidence type="ECO:0000259" key="4">
    <source>
        <dbReference type="Pfam" id="PF13518"/>
    </source>
</evidence>
<dbReference type="PANTHER" id="PTHR33795:SF1">
    <property type="entry name" value="INSERTION ELEMENT IS150 PROTEIN INSJ"/>
    <property type="match status" value="1"/>
</dbReference>
<dbReference type="InterPro" id="IPR052057">
    <property type="entry name" value="IS150/IS1296_orfA-like"/>
</dbReference>
<reference evidence="5 6" key="1">
    <citation type="submission" date="2018-06" db="EMBL/GenBank/DDBJ databases">
        <authorList>
            <consortium name="Pathogen Informatics"/>
            <person name="Doyle S."/>
        </authorList>
    </citation>
    <scope>NUCLEOTIDE SEQUENCE [LARGE SCALE GENOMIC DNA]</scope>
    <source>
        <strain evidence="5 6">NCTC11087</strain>
    </source>
</reference>
<evidence type="ECO:0000256" key="1">
    <source>
        <dbReference type="ARBA" id="ARBA00038232"/>
    </source>
</evidence>
<keyword evidence="6" id="KW-1185">Reference proteome</keyword>
<accession>A0A380LJC3</accession>
<evidence type="ECO:0000256" key="2">
    <source>
        <dbReference type="SAM" id="Coils"/>
    </source>
</evidence>
<dbReference type="PANTHER" id="PTHR33795">
    <property type="entry name" value="INSERTION ELEMENT IS150 PROTEIN INSJ"/>
    <property type="match status" value="1"/>
</dbReference>
<dbReference type="GeneID" id="77461191"/>
<dbReference type="AlphaFoldDB" id="A0A380LJC3"/>
<dbReference type="Gene3D" id="1.10.10.10">
    <property type="entry name" value="Winged helix-like DNA-binding domain superfamily/Winged helix DNA-binding domain"/>
    <property type="match status" value="2"/>
</dbReference>
<dbReference type="OrthoDB" id="1641764at2"/>
<dbReference type="InterPro" id="IPR055247">
    <property type="entry name" value="InsJ-like_HTH"/>
</dbReference>
<name>A0A380LJC3_9FIRM</name>